<accession>A0ACC0Z686</accession>
<protein>
    <submittedName>
        <fullName evidence="1">Uncharacterized protein</fullName>
    </submittedName>
</protein>
<evidence type="ECO:0000313" key="1">
    <source>
        <dbReference type="EMBL" id="KAJ0045777.1"/>
    </source>
</evidence>
<keyword evidence="2" id="KW-1185">Reference proteome</keyword>
<reference evidence="2" key="1">
    <citation type="journal article" date="2023" name="G3 (Bethesda)">
        <title>Genome assembly and association tests identify interacting loci associated with vigor, precocity, and sex in interspecific pistachio rootstocks.</title>
        <authorList>
            <person name="Palmer W."/>
            <person name="Jacygrad E."/>
            <person name="Sagayaradj S."/>
            <person name="Cavanaugh K."/>
            <person name="Han R."/>
            <person name="Bertier L."/>
            <person name="Beede B."/>
            <person name="Kafkas S."/>
            <person name="Golino D."/>
            <person name="Preece J."/>
            <person name="Michelmore R."/>
        </authorList>
    </citation>
    <scope>NUCLEOTIDE SEQUENCE [LARGE SCALE GENOMIC DNA]</scope>
</reference>
<evidence type="ECO:0000313" key="2">
    <source>
        <dbReference type="Proteomes" id="UP001163603"/>
    </source>
</evidence>
<proteinExistence type="predicted"/>
<sequence length="1107" mass="126659">MMRLTKRHGHYLFNFNSIVKDFMEEYQNLEFMHDRVQQDVECATRNTEMIEKDVQNWLKDVSQVVNDIQKLKEEIEGKKTILGGWCPKWNLRYRLSRKVEEKRSIMSNLRESGKFDKVSYPITLPGIEFSAPKEFQLFKSTEPVFYQIIEALKDDEIHIIGLYGMGGAGKTTLAKAVGKKVKDEEIFDEVLTIVVSQASNFKSIQSDLAESLGMKLEEEGEEARAKRLYLRFMETKKKILIILDDVWKNFDLKSKIGLPFGNDLKGCKILLTTRRKNVCIGMRCQQRIPLNELDEGEGLSLLKKHAGIDDEFHPLNDVAIKVAKECKGLPLAIVTIGSALKEKGIDEWKLVFEKLKKSKLVDMCKDIDVDEDVYAILKVSYDYLEGKETKLCFLLCSLFPEDYEIPLEELAKCGMGLGLFSYADSIEQARSQLRVIVNKLKASCLLIDASDEELVKMHDVVRDVALGIASKGENSFMVKAGLGLTEWPKEEKHLEQYTAISLMANKLLVLPDHVVCPKLETLLLSQQYCHYRDYNIEVSNHFFQEMKALKNLTLSYVNLSSKSLKFLTGLKFLELIDCNLRDISSLKHLIRLEILSLRNSLFDEFPKELGALTELRLLDLRTFCQLKKLSSNVIQRFSQLEELYVGDCFDKWEDERTRVKGSNASLSEFKSLSKLVVLFLETNTKCLPKDFGFVCNKLLRYDISVNTYTDCHVSESRKKALTIKDIEAPSLITFKALSPTLEYLCLKEVTGCENILPSIDKGGLNKLNSLVLEDCKDLKCIIDTFQMQVPTPTFSNLVKLSLTRLNLLREICCGPCGKLQSLTNFKVRECKSLTCLFTLSLARSLVQLKSLELSDCESLKHLFMREEVDNDRGKEILSESNHVAIVLPNLEKLSIEKLPQLRCIWKGPTYHVNLKNLIDVKVRECKSLTYLFTLSHVRSLVQLKSLEVRGCENLEHLVITEEGDNVEGEDMQSNYDHYIQCTFLANLESLQINSCERLEYIFPISVARVLVKLQMLTIENAPQLKQVFFGDHGREEGDGKEIAVIEFAQLKVLKLYGLANIIRFCPENYHSSWPALEDFKMDRCSYLSTSFIAEVVAKVRNQEEVFC</sequence>
<dbReference type="Proteomes" id="UP001163603">
    <property type="component" value="Chromosome 3"/>
</dbReference>
<name>A0ACC0Z686_9ROSI</name>
<dbReference type="EMBL" id="CM047738">
    <property type="protein sequence ID" value="KAJ0045777.1"/>
    <property type="molecule type" value="Genomic_DNA"/>
</dbReference>
<organism evidence="1 2">
    <name type="scientific">Pistacia integerrima</name>
    <dbReference type="NCBI Taxonomy" id="434235"/>
    <lineage>
        <taxon>Eukaryota</taxon>
        <taxon>Viridiplantae</taxon>
        <taxon>Streptophyta</taxon>
        <taxon>Embryophyta</taxon>
        <taxon>Tracheophyta</taxon>
        <taxon>Spermatophyta</taxon>
        <taxon>Magnoliopsida</taxon>
        <taxon>eudicotyledons</taxon>
        <taxon>Gunneridae</taxon>
        <taxon>Pentapetalae</taxon>
        <taxon>rosids</taxon>
        <taxon>malvids</taxon>
        <taxon>Sapindales</taxon>
        <taxon>Anacardiaceae</taxon>
        <taxon>Pistacia</taxon>
    </lineage>
</organism>
<comment type="caution">
    <text evidence="1">The sequence shown here is derived from an EMBL/GenBank/DDBJ whole genome shotgun (WGS) entry which is preliminary data.</text>
</comment>
<gene>
    <name evidence="1" type="ORF">Pint_05030</name>
</gene>